<gene>
    <name evidence="2" type="ORF">TcWFU_007092</name>
</gene>
<accession>A0ABR4QID9</accession>
<evidence type="ECO:0000313" key="3">
    <source>
        <dbReference type="Proteomes" id="UP001651158"/>
    </source>
</evidence>
<feature type="compositionally biased region" description="Low complexity" evidence="1">
    <location>
        <begin position="136"/>
        <end position="151"/>
    </location>
</feature>
<feature type="region of interest" description="Disordered" evidence="1">
    <location>
        <begin position="181"/>
        <end position="201"/>
    </location>
</feature>
<evidence type="ECO:0000313" key="2">
    <source>
        <dbReference type="EMBL" id="KAL5109165.1"/>
    </source>
</evidence>
<comment type="caution">
    <text evidence="2">The sequence shown here is derived from an EMBL/GenBank/DDBJ whole genome shotgun (WGS) entry which is preliminary data.</text>
</comment>
<feature type="region of interest" description="Disordered" evidence="1">
    <location>
        <begin position="127"/>
        <end position="161"/>
    </location>
</feature>
<feature type="compositionally biased region" description="Basic and acidic residues" evidence="1">
    <location>
        <begin position="191"/>
        <end position="201"/>
    </location>
</feature>
<proteinExistence type="predicted"/>
<reference evidence="2 3" key="1">
    <citation type="journal article" date="2022" name="Front. Cell. Infect. Microbiol.">
        <title>The Genomes of Two Strains of Taenia crassiceps the Animal Model for the Study of Human Cysticercosis.</title>
        <authorList>
            <person name="Bobes R.J."/>
            <person name="Estrada K."/>
            <person name="Rios-Valencia D.G."/>
            <person name="Calderon-Gallegos A."/>
            <person name="de la Torre P."/>
            <person name="Carrero J.C."/>
            <person name="Sanchez-Flores A."/>
            <person name="Laclette J.P."/>
        </authorList>
    </citation>
    <scope>NUCLEOTIDE SEQUENCE [LARGE SCALE GENOMIC DNA]</scope>
    <source>
        <strain evidence="2">WFUcys</strain>
    </source>
</reference>
<name>A0ABR4QID9_9CEST</name>
<protein>
    <submittedName>
        <fullName evidence="2">Uncharacterized protein</fullName>
    </submittedName>
</protein>
<dbReference type="EMBL" id="JAKROA010000003">
    <property type="protein sequence ID" value="KAL5109165.1"/>
    <property type="molecule type" value="Genomic_DNA"/>
</dbReference>
<sequence length="236" mass="26885">MLNIDWFNLRPIMDPIFEPIFDFSENMAGFPYGFSKPHTYWDEMLHREHFGTSGILRDIFGDTSPFSTDSFLDNLPRPYWMTPGYISPAHPRRDYIPFPGDLFSGNFLRPSWAVPGYVTPAHPRRDYILDQESGPSSSSYSFSSSSYSSDSNGQRCESIKASVRQPDGVIINKEIMRKDGREVTTTTTIHPDGRQESKTETTEGALTDVPSVFVPSTEGIFKESEILPNFRRWFGL</sequence>
<keyword evidence="3" id="KW-1185">Reference proteome</keyword>
<organism evidence="2 3">
    <name type="scientific">Taenia crassiceps</name>
    <dbReference type="NCBI Taxonomy" id="6207"/>
    <lineage>
        <taxon>Eukaryota</taxon>
        <taxon>Metazoa</taxon>
        <taxon>Spiralia</taxon>
        <taxon>Lophotrochozoa</taxon>
        <taxon>Platyhelminthes</taxon>
        <taxon>Cestoda</taxon>
        <taxon>Eucestoda</taxon>
        <taxon>Cyclophyllidea</taxon>
        <taxon>Taeniidae</taxon>
        <taxon>Taenia</taxon>
    </lineage>
</organism>
<dbReference type="Proteomes" id="UP001651158">
    <property type="component" value="Unassembled WGS sequence"/>
</dbReference>
<evidence type="ECO:0000256" key="1">
    <source>
        <dbReference type="SAM" id="MobiDB-lite"/>
    </source>
</evidence>